<dbReference type="PROSITE" id="PS51393">
    <property type="entry name" value="LIPOXYGENASE_3"/>
    <property type="match status" value="1"/>
</dbReference>
<dbReference type="InterPro" id="IPR013819">
    <property type="entry name" value="LipOase_C"/>
</dbReference>
<comment type="function">
    <text evidence="14">Plant lipoxygenase may be involved in a number of diverse aspects of plant physiology including growth and development, pest resistance, and senescence or responses to wounding.</text>
</comment>
<evidence type="ECO:0000256" key="12">
    <source>
        <dbReference type="PROSITE-ProRule" id="PRU00152"/>
    </source>
</evidence>
<evidence type="ECO:0000256" key="11">
    <source>
        <dbReference type="ARBA" id="ARBA00023160"/>
    </source>
</evidence>
<keyword evidence="3 14" id="KW-0444">Lipid biosynthesis</keyword>
<dbReference type="SUPFAM" id="SSF49723">
    <property type="entry name" value="Lipase/lipooxygenase domain (PLAT/LH2 domain)"/>
    <property type="match status" value="1"/>
</dbReference>
<evidence type="ECO:0000256" key="14">
    <source>
        <dbReference type="RuleBase" id="RU003975"/>
    </source>
</evidence>
<evidence type="ECO:0000256" key="2">
    <source>
        <dbReference type="ARBA" id="ARBA00009419"/>
    </source>
</evidence>
<keyword evidence="11 14" id="KW-0275">Fatty acid biosynthesis</keyword>
<dbReference type="PROSITE" id="PS00081">
    <property type="entry name" value="LIPOXYGENASE_2"/>
    <property type="match status" value="1"/>
</dbReference>
<dbReference type="UniPathway" id="UPA00382"/>
<keyword evidence="9 13" id="KW-0408">Iron</keyword>
<feature type="domain" description="PLAT" evidence="16">
    <location>
        <begin position="81"/>
        <end position="207"/>
    </location>
</feature>
<feature type="region of interest" description="Disordered" evidence="15">
    <location>
        <begin position="262"/>
        <end position="284"/>
    </location>
</feature>
<comment type="similarity">
    <text evidence="2 13">Belongs to the lipoxygenase family.</text>
</comment>
<dbReference type="PRINTS" id="PR00087">
    <property type="entry name" value="LIPOXYGENASE"/>
</dbReference>
<dbReference type="Proteomes" id="UP000321947">
    <property type="component" value="Unassembled WGS sequence"/>
</dbReference>
<dbReference type="Gene3D" id="4.10.372.10">
    <property type="entry name" value="Lipoxygenase-1, Domain 3"/>
    <property type="match status" value="1"/>
</dbReference>
<evidence type="ECO:0000256" key="7">
    <source>
        <dbReference type="ARBA" id="ARBA00022964"/>
    </source>
</evidence>
<dbReference type="Gene3D" id="1.20.245.10">
    <property type="entry name" value="Lipoxygenase-1, Domain 5"/>
    <property type="match status" value="1"/>
</dbReference>
<dbReference type="InterPro" id="IPR020833">
    <property type="entry name" value="LipOase_Fe_BS"/>
</dbReference>
<dbReference type="SMART" id="SM00308">
    <property type="entry name" value="LH2"/>
    <property type="match status" value="1"/>
</dbReference>
<reference evidence="18 19" key="1">
    <citation type="submission" date="2019-08" db="EMBL/GenBank/DDBJ databases">
        <title>Draft genome sequences of two oriental melons (Cucumis melo L. var makuwa).</title>
        <authorList>
            <person name="Kwon S.-Y."/>
        </authorList>
    </citation>
    <scope>NUCLEOTIDE SEQUENCE [LARGE SCALE GENOMIC DNA]</scope>
    <source>
        <strain evidence="19">cv. Chang Bougi</strain>
        <tissue evidence="18">Leaf</tissue>
    </source>
</reference>
<evidence type="ECO:0000259" key="16">
    <source>
        <dbReference type="PROSITE" id="PS50095"/>
    </source>
</evidence>
<dbReference type="SUPFAM" id="SSF48484">
    <property type="entry name" value="Lipoxigenase"/>
    <property type="match status" value="1"/>
</dbReference>
<evidence type="ECO:0000256" key="8">
    <source>
        <dbReference type="ARBA" id="ARBA00023002"/>
    </source>
</evidence>
<dbReference type="GO" id="GO:0031408">
    <property type="term" value="P:oxylipin biosynthetic process"/>
    <property type="evidence" value="ECO:0007669"/>
    <property type="project" value="UniProtKB-UniRule"/>
</dbReference>
<proteinExistence type="inferred from homology"/>
<dbReference type="InterPro" id="IPR000907">
    <property type="entry name" value="LipOase"/>
</dbReference>
<keyword evidence="6" id="KW-0276">Fatty acid metabolism</keyword>
<dbReference type="InterPro" id="IPR020834">
    <property type="entry name" value="LipOase_CS"/>
</dbReference>
<dbReference type="PROSITE" id="PS00711">
    <property type="entry name" value="LIPOXYGENASE_1"/>
    <property type="match status" value="1"/>
</dbReference>
<dbReference type="GO" id="GO:0006633">
    <property type="term" value="P:fatty acid biosynthetic process"/>
    <property type="evidence" value="ECO:0007669"/>
    <property type="project" value="UniProtKB-KW"/>
</dbReference>
<dbReference type="EMBL" id="SSTD01005549">
    <property type="protein sequence ID" value="TYK21641.1"/>
    <property type="molecule type" value="Genomic_DNA"/>
</dbReference>
<dbReference type="PANTHER" id="PTHR11771">
    <property type="entry name" value="LIPOXYGENASE"/>
    <property type="match status" value="1"/>
</dbReference>
<dbReference type="Gene3D" id="2.60.60.20">
    <property type="entry name" value="PLAT/LH2 domain"/>
    <property type="match status" value="1"/>
</dbReference>
<dbReference type="PROSITE" id="PS50095">
    <property type="entry name" value="PLAT"/>
    <property type="match status" value="1"/>
</dbReference>
<keyword evidence="4 13" id="KW-0479">Metal-binding</keyword>
<dbReference type="AlphaFoldDB" id="A0A5D3DD89"/>
<evidence type="ECO:0000256" key="13">
    <source>
        <dbReference type="RuleBase" id="RU003974"/>
    </source>
</evidence>
<dbReference type="GO" id="GO:0046872">
    <property type="term" value="F:metal ion binding"/>
    <property type="evidence" value="ECO:0007669"/>
    <property type="project" value="UniProtKB-UniRule"/>
</dbReference>
<comment type="caution">
    <text evidence="18">The sequence shown here is derived from an EMBL/GenBank/DDBJ whole genome shotgun (WGS) entry which is preliminary data.</text>
</comment>
<dbReference type="InterPro" id="IPR027433">
    <property type="entry name" value="Lipoxygenase_dom_3"/>
</dbReference>
<evidence type="ECO:0000313" key="18">
    <source>
        <dbReference type="EMBL" id="TYK21641.1"/>
    </source>
</evidence>
<evidence type="ECO:0000256" key="10">
    <source>
        <dbReference type="ARBA" id="ARBA00023098"/>
    </source>
</evidence>
<evidence type="ECO:0000256" key="4">
    <source>
        <dbReference type="ARBA" id="ARBA00022723"/>
    </source>
</evidence>
<keyword evidence="10" id="KW-0443">Lipid metabolism</keyword>
<dbReference type="Gene3D" id="4.10.375.10">
    <property type="entry name" value="Lipoxygenase-1, Domain 2"/>
    <property type="match status" value="1"/>
</dbReference>
<dbReference type="GO" id="GO:0016702">
    <property type="term" value="F:oxidoreductase activity, acting on single donors with incorporation of molecular oxygen, incorporation of two atoms of oxygen"/>
    <property type="evidence" value="ECO:0007669"/>
    <property type="project" value="InterPro"/>
</dbReference>
<evidence type="ECO:0000256" key="9">
    <source>
        <dbReference type="ARBA" id="ARBA00023004"/>
    </source>
</evidence>
<dbReference type="Gene3D" id="3.10.450.60">
    <property type="match status" value="1"/>
</dbReference>
<evidence type="ECO:0000256" key="6">
    <source>
        <dbReference type="ARBA" id="ARBA00022832"/>
    </source>
</evidence>
<comment type="caution">
    <text evidence="12">Lacks conserved residue(s) required for the propagation of feature annotation.</text>
</comment>
<name>A0A5D3DD89_CUCMM</name>
<keyword evidence="8 13" id="KW-0560">Oxidoreductase</keyword>
<dbReference type="PRINTS" id="PR00468">
    <property type="entry name" value="PLTLPOXGNASE"/>
</dbReference>
<evidence type="ECO:0000256" key="15">
    <source>
        <dbReference type="SAM" id="MobiDB-lite"/>
    </source>
</evidence>
<gene>
    <name evidence="18" type="ORF">E5676_scaffold859G00030</name>
</gene>
<dbReference type="FunFam" id="1.20.245.10:FF:000002">
    <property type="entry name" value="Lipoxygenase"/>
    <property type="match status" value="1"/>
</dbReference>
<dbReference type="GO" id="GO:0034440">
    <property type="term" value="P:lipid oxidation"/>
    <property type="evidence" value="ECO:0007669"/>
    <property type="project" value="InterPro"/>
</dbReference>
<dbReference type="Pfam" id="PF01477">
    <property type="entry name" value="PLAT"/>
    <property type="match status" value="1"/>
</dbReference>
<organism evidence="18 19">
    <name type="scientific">Cucumis melo var. makuwa</name>
    <name type="common">Oriental melon</name>
    <dbReference type="NCBI Taxonomy" id="1194695"/>
    <lineage>
        <taxon>Eukaryota</taxon>
        <taxon>Viridiplantae</taxon>
        <taxon>Streptophyta</taxon>
        <taxon>Embryophyta</taxon>
        <taxon>Tracheophyta</taxon>
        <taxon>Spermatophyta</taxon>
        <taxon>Magnoliopsida</taxon>
        <taxon>eudicotyledons</taxon>
        <taxon>Gunneridae</taxon>
        <taxon>Pentapetalae</taxon>
        <taxon>rosids</taxon>
        <taxon>fabids</taxon>
        <taxon>Cucurbitales</taxon>
        <taxon>Cucurbitaceae</taxon>
        <taxon>Benincaseae</taxon>
        <taxon>Cucumis</taxon>
    </lineage>
</organism>
<evidence type="ECO:0000256" key="1">
    <source>
        <dbReference type="ARBA" id="ARBA00001962"/>
    </source>
</evidence>
<evidence type="ECO:0000256" key="5">
    <source>
        <dbReference type="ARBA" id="ARBA00022767"/>
    </source>
</evidence>
<evidence type="ECO:0000256" key="3">
    <source>
        <dbReference type="ARBA" id="ARBA00022516"/>
    </source>
</evidence>
<evidence type="ECO:0000313" key="19">
    <source>
        <dbReference type="Proteomes" id="UP000321947"/>
    </source>
</evidence>
<evidence type="ECO:0000259" key="17">
    <source>
        <dbReference type="PROSITE" id="PS51393"/>
    </source>
</evidence>
<accession>A0A5D3DD89</accession>
<protein>
    <recommendedName>
        <fullName evidence="14">Lipoxygenase</fullName>
        <ecNumber evidence="14">1.13.11.-</ecNumber>
    </recommendedName>
</protein>
<comment type="pathway">
    <text evidence="14">Lipid metabolism; oxylipin biosynthesis.</text>
</comment>
<dbReference type="InterPro" id="IPR001246">
    <property type="entry name" value="LipOase_plant"/>
</dbReference>
<dbReference type="Pfam" id="PF00305">
    <property type="entry name" value="Lipoxygenase"/>
    <property type="match status" value="2"/>
</dbReference>
<dbReference type="InterPro" id="IPR036392">
    <property type="entry name" value="PLAT/LH2_dom_sf"/>
</dbReference>
<feature type="domain" description="Lipoxygenase" evidence="17">
    <location>
        <begin position="211"/>
        <end position="937"/>
    </location>
</feature>
<comment type="cofactor">
    <cofactor evidence="1 13">
        <name>Fe cation</name>
        <dbReference type="ChEBI" id="CHEBI:24875"/>
    </cofactor>
</comment>
<keyword evidence="7 13" id="KW-0223">Dioxygenase</keyword>
<dbReference type="InterPro" id="IPR001024">
    <property type="entry name" value="PLAT/LH2_dom"/>
</dbReference>
<keyword evidence="5 14" id="KW-0925">Oxylipin biosynthesis</keyword>
<dbReference type="EC" id="1.13.11.-" evidence="14"/>
<sequence>MLKSPACGSSTQVALVTLCHLRRSSNRSGALFQPYPNDINLKKQLRGKKSKNNAVLRLVSGGGIIKAALATAAEPTTTVITKVIVKKITGETTSSNLMEASQPPQKLLQLGFASILLDPRTGSEKPPITVQAKLISEDEVEEIYEASLEVRLDFGEIGAVIVEHHNEKEMFIKEVHLNGLTSGPLTISCNSWVQPKTLVPTQKRVFFTNKSYLPSQTPAGLKSMRETELMNLRGNGTGERQSYDRIYDYDVYNDLGDPDKSEDLKRSILGGPDNSPYPRRCRTGRPPTKTGLHYSWISILSISIRIILHPSLLKCLCNDYVDPNSEQRATKSIYVPRDEAFSDIKSKAFNANQLSAALQTLIPRLQVHFDPNAGFPNFKAIDALFDVDGFNLSPPDSNISSFKDLLPWIFKLIYETGEFLFRFKPPVPMDRDKFFWLRDEEFARQTLAGPNPCSIQLVKEWPLSSQLDPKIYGPPESAFNTQMIDQEIGSMTVHEAIQKKKLYMLDYHDMLLPYVQKVRALKGTTLYGSRTLFFLNEDETLRPLAIELTRPPMNGKPQWKRVYGPSEKATSLWLWRFAKAHVLAHDAGYHQLVSHWLRTHCAVEPYVIATNRQLSAMHPIYRLLHPHFRYTMEINASARTNLINGGGTIESTFSPLKYSMELSSTAYDLQWQFDLQALPADLIHRGLAEEDPTASHGLKLHIKDYPFANDGLILWDALKQWVTEYVNHYYPDPYLVTTDTELQAWWTEIRTIGHADKQEEPWWPLLNTPQDLIDIVTNIAWVASAHHAAVNFGQYAYSGYFPNRPSITRTNMPTEDNNPALWKSFLEKPEELLLDSFPSQFQATQVMLVMNMLSSHSPDEEYIGKDMEPSWGDNPTIKAAFERFSTSIKNMELIIDHRNADSNLKNRTGAGVTPYELLKPFSESGVTGKGVPYSISI</sequence>
<dbReference type="InterPro" id="IPR036226">
    <property type="entry name" value="LipOase_C_sf"/>
</dbReference>